<dbReference type="Proteomes" id="UP000627521">
    <property type="component" value="Unassembled WGS sequence"/>
</dbReference>
<dbReference type="RefSeq" id="WP_191101311.1">
    <property type="nucleotide sequence ID" value="NZ_JACXXH010000004.1"/>
</dbReference>
<proteinExistence type="predicted"/>
<accession>A0ABR8LUW6</accession>
<evidence type="ECO:0000313" key="2">
    <source>
        <dbReference type="EMBL" id="MBD3863486.1"/>
    </source>
</evidence>
<feature type="transmembrane region" description="Helical" evidence="1">
    <location>
        <begin position="244"/>
        <end position="263"/>
    </location>
</feature>
<dbReference type="EMBL" id="JACXXH010000004">
    <property type="protein sequence ID" value="MBD3863486.1"/>
    <property type="molecule type" value="Genomic_DNA"/>
</dbReference>
<feature type="transmembrane region" description="Helical" evidence="1">
    <location>
        <begin position="214"/>
        <end position="232"/>
    </location>
</feature>
<gene>
    <name evidence="2" type="ORF">IEG06_08480</name>
</gene>
<keyword evidence="3" id="KW-1185">Reference proteome</keyword>
<feature type="transmembrane region" description="Helical" evidence="1">
    <location>
        <begin position="134"/>
        <end position="164"/>
    </location>
</feature>
<keyword evidence="1" id="KW-1133">Transmembrane helix</keyword>
<protein>
    <submittedName>
        <fullName evidence="2">Uncharacterized protein</fullName>
    </submittedName>
</protein>
<feature type="transmembrane region" description="Helical" evidence="1">
    <location>
        <begin position="57"/>
        <end position="82"/>
    </location>
</feature>
<evidence type="ECO:0000256" key="1">
    <source>
        <dbReference type="SAM" id="Phobius"/>
    </source>
</evidence>
<evidence type="ECO:0000313" key="3">
    <source>
        <dbReference type="Proteomes" id="UP000627521"/>
    </source>
</evidence>
<name>A0ABR8LUW6_9FLAO</name>
<comment type="caution">
    <text evidence="2">The sequence shown here is derived from an EMBL/GenBank/DDBJ whole genome shotgun (WGS) entry which is preliminary data.</text>
</comment>
<keyword evidence="1" id="KW-0472">Membrane</keyword>
<sequence length="443" mass="51903">MQNNYRSKAFKAWLDKLQQESWQLELIISGFSIYGLSQAFEPLELYFNISQNESNSYLTTILMIALISCSILLFTLLLHVILRGLWIGALGLRYVSGDIDYKKLNYRPKFDRYLRKKVGSFDKYIAKLEDYCSILFAVSFLLIFYILSVFIVIGSIVAIAYLFLRNHENQHFLLFVIGMVLLFFILIGMLLTFLDFVTQGYLKKNKWLAKIYFPFYWVFSYLTLSFLYRPLVHNFLDNRFGKRLSFTLIPIYFVIMLLASYNYNRSNYFSAVDDSNSFTANASNYDENITEKGVFISDASIPSKIINTNYLPVFLEYQNDIEDVIFEYNKSLKPKEDKRGLKSDIFTSTNQMIAKNSRDRLKADYMQTLSNIYSFKIDSLDYNNPDFIYAKHNNNQQGFETVLSLKNITEGKHVLTINRLVKKDSAFIKTTLLNIPFWYFNSN</sequence>
<feature type="transmembrane region" description="Helical" evidence="1">
    <location>
        <begin position="171"/>
        <end position="194"/>
    </location>
</feature>
<organism evidence="2 3">
    <name type="scientific">Olleya marilimosa</name>
    <dbReference type="NCBI Taxonomy" id="272164"/>
    <lineage>
        <taxon>Bacteria</taxon>
        <taxon>Pseudomonadati</taxon>
        <taxon>Bacteroidota</taxon>
        <taxon>Flavobacteriia</taxon>
        <taxon>Flavobacteriales</taxon>
        <taxon>Flavobacteriaceae</taxon>
    </lineage>
</organism>
<reference evidence="2 3" key="1">
    <citation type="submission" date="2020-09" db="EMBL/GenBank/DDBJ databases">
        <title>Bacillus nautilus sp. nov., Chryseoglobus crepusculi sp. nov, and Psychrobacter noctis sp. nov., isolated from deep-sea sponges from the equatorial Atlantic.</title>
        <authorList>
            <person name="Stennett H.L."/>
            <person name="Williams S.E."/>
        </authorList>
    </citation>
    <scope>NUCLEOTIDE SEQUENCE [LARGE SCALE GENOMIC DNA]</scope>
    <source>
        <strain evidence="2 3">28M-24</strain>
    </source>
</reference>
<keyword evidence="1" id="KW-0812">Transmembrane</keyword>